<dbReference type="AlphaFoldDB" id="A0A3M3UHL3"/>
<accession>A0A3M3UHL3</accession>
<dbReference type="InterPro" id="IPR027417">
    <property type="entry name" value="P-loop_NTPase"/>
</dbReference>
<evidence type="ECO:0000313" key="1">
    <source>
        <dbReference type="EMBL" id="RMO32343.1"/>
    </source>
</evidence>
<evidence type="ECO:0000313" key="2">
    <source>
        <dbReference type="Proteomes" id="UP000276886"/>
    </source>
</evidence>
<organism evidence="1 2">
    <name type="scientific">Pseudomonas syringae pv. pisi</name>
    <dbReference type="NCBI Taxonomy" id="59510"/>
    <lineage>
        <taxon>Bacteria</taxon>
        <taxon>Pseudomonadati</taxon>
        <taxon>Pseudomonadota</taxon>
        <taxon>Gammaproteobacteria</taxon>
        <taxon>Pseudomonadales</taxon>
        <taxon>Pseudomonadaceae</taxon>
        <taxon>Pseudomonas</taxon>
        <taxon>Pseudomonas syringae</taxon>
    </lineage>
</organism>
<gene>
    <name evidence="1" type="ORF">ALQ44_04314</name>
</gene>
<dbReference type="Proteomes" id="UP000276886">
    <property type="component" value="Unassembled WGS sequence"/>
</dbReference>
<dbReference type="PANTHER" id="PTHR43581:SF4">
    <property type="entry name" value="ATP_GTP PHOSPHATASE"/>
    <property type="match status" value="1"/>
</dbReference>
<dbReference type="PANTHER" id="PTHR43581">
    <property type="entry name" value="ATP/GTP PHOSPHATASE"/>
    <property type="match status" value="1"/>
</dbReference>
<protein>
    <submittedName>
        <fullName evidence="1">Uncharacterized protein</fullName>
    </submittedName>
</protein>
<dbReference type="SUPFAM" id="SSF52540">
    <property type="entry name" value="P-loop containing nucleoside triphosphate hydrolases"/>
    <property type="match status" value="1"/>
</dbReference>
<sequence length="594" mass="67150">MVYIRPWINGRTCAQRPCRKMLRRAQLKIIYKARESRRNNPLPEGEDNVLELLSNDWNDYGYETTFMTTCRIGGERIQLGAIKILFEKPNSRRYLKELLQNGWDGSFPIPNESYISTPGEITFYEQLVGALSPKQAVKAAEALRDASYLIYVKDDASAQEMIQEGGFKDSLQRERGSIDAFNSGWKILDQKSLAARDIDFSFKDVFGQRSSLKFKFGVGETSLPRDINVLIGANGTGKSQLLHQMVKAWLADPRQVRSGDFAVPPDISRLIVVSYSPFEQFPVDMEDSKLNDKEAYKYFGLRGVSKSSSPKRKLITLSRDIPRQDIVASLVSCVLDDQRFRHIQGWGRKIATAERVLRAAIKFDAIALKLRSNINLKDLFEDLDELNKAVSVIKQGGKEASFITITASNIRRIDAKMLERVVNADQGVLFLADGVIQQLSSGQRLFTYLVINVLGAIKRNTLILIGEPELFLHPSLEIQLVDMLKQILESFNSRAVLATHSVSTVREIPADCVHVLERTDDSLIIKQPPFQTFGGDFQRIASYVFGDRAVSKPFERWIEDQLEGMSAEELIQSLGDDVNEELIIQILAMGRDQW</sequence>
<dbReference type="Gene3D" id="3.40.50.300">
    <property type="entry name" value="P-loop containing nucleotide triphosphate hydrolases"/>
    <property type="match status" value="1"/>
</dbReference>
<dbReference type="EMBL" id="RBPQ01000040">
    <property type="protein sequence ID" value="RMO32343.1"/>
    <property type="molecule type" value="Genomic_DNA"/>
</dbReference>
<proteinExistence type="predicted"/>
<name>A0A3M3UHL3_PSESJ</name>
<comment type="caution">
    <text evidence="1">The sequence shown here is derived from an EMBL/GenBank/DDBJ whole genome shotgun (WGS) entry which is preliminary data.</text>
</comment>
<dbReference type="InterPro" id="IPR051396">
    <property type="entry name" value="Bact_Antivir_Def_Nuclease"/>
</dbReference>
<reference evidence="1 2" key="1">
    <citation type="submission" date="2018-08" db="EMBL/GenBank/DDBJ databases">
        <title>Recombination of ecologically and evolutionarily significant loci maintains genetic cohesion in the Pseudomonas syringae species complex.</title>
        <authorList>
            <person name="Dillon M."/>
            <person name="Thakur S."/>
            <person name="Almeida R.N.D."/>
            <person name="Weir B.S."/>
            <person name="Guttman D.S."/>
        </authorList>
    </citation>
    <scope>NUCLEOTIDE SEQUENCE [LARGE SCALE GENOMIC DNA]</scope>
    <source>
        <strain evidence="1 2">ICMP 2788</strain>
    </source>
</reference>